<protein>
    <recommendedName>
        <fullName evidence="4">Pre-C2HC domain-containing protein</fullName>
    </recommendedName>
</protein>
<evidence type="ECO:0000313" key="3">
    <source>
        <dbReference type="Proteomes" id="UP001234178"/>
    </source>
</evidence>
<reference evidence="2 3" key="1">
    <citation type="journal article" date="2023" name="Nucleic Acids Res.">
        <title>The hologenome of Daphnia magna reveals possible DNA methylation and microbiome-mediated evolution of the host genome.</title>
        <authorList>
            <person name="Chaturvedi A."/>
            <person name="Li X."/>
            <person name="Dhandapani V."/>
            <person name="Marshall H."/>
            <person name="Kissane S."/>
            <person name="Cuenca-Cambronero M."/>
            <person name="Asole G."/>
            <person name="Calvet F."/>
            <person name="Ruiz-Romero M."/>
            <person name="Marangio P."/>
            <person name="Guigo R."/>
            <person name="Rago D."/>
            <person name="Mirbahai L."/>
            <person name="Eastwood N."/>
            <person name="Colbourne J.K."/>
            <person name="Zhou J."/>
            <person name="Mallon E."/>
            <person name="Orsini L."/>
        </authorList>
    </citation>
    <scope>NUCLEOTIDE SEQUENCE [LARGE SCALE GENOMIC DNA]</scope>
    <source>
        <strain evidence="2">LRV0_1</strain>
    </source>
</reference>
<name>A0ABQ9ZMQ8_9CRUS</name>
<feature type="region of interest" description="Disordered" evidence="1">
    <location>
        <begin position="82"/>
        <end position="101"/>
    </location>
</feature>
<accession>A0ABQ9ZMQ8</accession>
<organism evidence="2 3">
    <name type="scientific">Daphnia magna</name>
    <dbReference type="NCBI Taxonomy" id="35525"/>
    <lineage>
        <taxon>Eukaryota</taxon>
        <taxon>Metazoa</taxon>
        <taxon>Ecdysozoa</taxon>
        <taxon>Arthropoda</taxon>
        <taxon>Crustacea</taxon>
        <taxon>Branchiopoda</taxon>
        <taxon>Diplostraca</taxon>
        <taxon>Cladocera</taxon>
        <taxon>Anomopoda</taxon>
        <taxon>Daphniidae</taxon>
        <taxon>Daphnia</taxon>
    </lineage>
</organism>
<gene>
    <name evidence="2" type="ORF">OUZ56_026624</name>
</gene>
<keyword evidence="3" id="KW-1185">Reference proteome</keyword>
<comment type="caution">
    <text evidence="2">The sequence shown here is derived from an EMBL/GenBank/DDBJ whole genome shotgun (WGS) entry which is preliminary data.</text>
</comment>
<evidence type="ECO:0008006" key="4">
    <source>
        <dbReference type="Google" id="ProtNLM"/>
    </source>
</evidence>
<sequence length="324" mass="36889">MCSVVYKAIGIKAHKSHNDKTSQIVRQTIRLRLVPYPLSYTTYPSPQTDHAKHYIMNPINSVHESETSSAIDVTTQMVFEEPSVKRKNNKDHYSPRPGHSRYSDLFDQPCNGAPIVIHLISKPKSFLLLGITEKLAFMDALTDTIGQVKADTKWKHQGYLNVYPTSSSQKRKLLELKLLKEFEIKCNLAMSEASLRGVIRNVPTQDSEEDILCLLADQGVTKVQRFTAPAPDGSRTPLKTVTLFFKTSQLPREVIMAHEIFPVKQFIPRPALCRKCWTFGHLEETCTNPPHLQAMLTNPPTIRPLQNPTKMSYMRQTWTCSWNP</sequence>
<evidence type="ECO:0000313" key="2">
    <source>
        <dbReference type="EMBL" id="KAK4014078.1"/>
    </source>
</evidence>
<evidence type="ECO:0000256" key="1">
    <source>
        <dbReference type="SAM" id="MobiDB-lite"/>
    </source>
</evidence>
<dbReference type="Proteomes" id="UP001234178">
    <property type="component" value="Unassembled WGS sequence"/>
</dbReference>
<proteinExistence type="predicted"/>
<dbReference type="EMBL" id="JAOYFB010000004">
    <property type="protein sequence ID" value="KAK4014078.1"/>
    <property type="molecule type" value="Genomic_DNA"/>
</dbReference>